<name>A0A2K2CGJ1_BRADI</name>
<protein>
    <recommendedName>
        <fullName evidence="1">F-box domain-containing protein</fullName>
    </recommendedName>
</protein>
<dbReference type="OrthoDB" id="689581at2759"/>
<accession>A0A2K2CGJ1</accession>
<gene>
    <name evidence="2" type="ORF">BRADI_5g10885v3</name>
</gene>
<reference evidence="3" key="3">
    <citation type="submission" date="2018-08" db="UniProtKB">
        <authorList>
            <consortium name="EnsemblPlants"/>
        </authorList>
    </citation>
    <scope>IDENTIFICATION</scope>
    <source>
        <strain evidence="3">cv. Bd21</strain>
    </source>
</reference>
<dbReference type="Proteomes" id="UP000008810">
    <property type="component" value="Chromosome 5"/>
</dbReference>
<proteinExistence type="predicted"/>
<reference evidence="2" key="2">
    <citation type="submission" date="2017-06" db="EMBL/GenBank/DDBJ databases">
        <title>WGS assembly of Brachypodium distachyon.</title>
        <authorList>
            <consortium name="The International Brachypodium Initiative"/>
            <person name="Lucas S."/>
            <person name="Harmon-Smith M."/>
            <person name="Lail K."/>
            <person name="Tice H."/>
            <person name="Grimwood J."/>
            <person name="Bruce D."/>
            <person name="Barry K."/>
            <person name="Shu S."/>
            <person name="Lindquist E."/>
            <person name="Wang M."/>
            <person name="Pitluck S."/>
            <person name="Vogel J.P."/>
            <person name="Garvin D.F."/>
            <person name="Mockler T.C."/>
            <person name="Schmutz J."/>
            <person name="Rokhsar D."/>
            <person name="Bevan M.W."/>
        </authorList>
    </citation>
    <scope>NUCLEOTIDE SEQUENCE</scope>
    <source>
        <strain evidence="2">Bd21</strain>
    </source>
</reference>
<dbReference type="InParanoid" id="A0A2K2CGJ1"/>
<evidence type="ECO:0000259" key="1">
    <source>
        <dbReference type="Pfam" id="PF00646"/>
    </source>
</evidence>
<dbReference type="InterPro" id="IPR053197">
    <property type="entry name" value="F-box_SCFL_complex_component"/>
</dbReference>
<dbReference type="SUPFAM" id="SSF81383">
    <property type="entry name" value="F-box domain"/>
    <property type="match status" value="1"/>
</dbReference>
<organism evidence="2">
    <name type="scientific">Brachypodium distachyon</name>
    <name type="common">Purple false brome</name>
    <name type="synonym">Trachynia distachya</name>
    <dbReference type="NCBI Taxonomy" id="15368"/>
    <lineage>
        <taxon>Eukaryota</taxon>
        <taxon>Viridiplantae</taxon>
        <taxon>Streptophyta</taxon>
        <taxon>Embryophyta</taxon>
        <taxon>Tracheophyta</taxon>
        <taxon>Spermatophyta</taxon>
        <taxon>Magnoliopsida</taxon>
        <taxon>Liliopsida</taxon>
        <taxon>Poales</taxon>
        <taxon>Poaceae</taxon>
        <taxon>BOP clade</taxon>
        <taxon>Pooideae</taxon>
        <taxon>Stipodae</taxon>
        <taxon>Brachypodieae</taxon>
        <taxon>Brachypodium</taxon>
    </lineage>
</organism>
<sequence length="283" mass="32829">MVAAARRTRLAGGSTCDRLSALPDDLLHPVLSLLPSREVVQMSVLSKSSSKWEKMEDFTPNLLMLHNAPTLDTFRFRIDWVDHDRVQTFNRLIRHAIMYRPLLCRLKRLHLSCLSLDTSFTEHLRDKCPVLEDLDLHDCEHNFREIQSSTLMNLRITGVLLVELVIRAPALATLILRIYECITLRNRVALLGSLFNVMLDEEFDKFSIFKNLRILSLKHCLGNVSDVDRKFKALGRFLQKAPNLEKLTLEDCWYFTYAIYLFALFLTRVEPVPSKHLFNMVPD</sequence>
<evidence type="ECO:0000313" key="3">
    <source>
        <dbReference type="EnsemblPlants" id="PNT61148"/>
    </source>
</evidence>
<dbReference type="EnsemblPlants" id="PNT61148">
    <property type="protein sequence ID" value="PNT61148"/>
    <property type="gene ID" value="BRADI_5g10885v3"/>
</dbReference>
<reference evidence="2 3" key="1">
    <citation type="journal article" date="2010" name="Nature">
        <title>Genome sequencing and analysis of the model grass Brachypodium distachyon.</title>
        <authorList>
            <consortium name="International Brachypodium Initiative"/>
        </authorList>
    </citation>
    <scope>NUCLEOTIDE SEQUENCE [LARGE SCALE GENOMIC DNA]</scope>
    <source>
        <strain evidence="2 3">Bd21</strain>
    </source>
</reference>
<feature type="domain" description="F-box" evidence="1">
    <location>
        <begin position="19"/>
        <end position="54"/>
    </location>
</feature>
<dbReference type="InterPro" id="IPR032675">
    <property type="entry name" value="LRR_dom_sf"/>
</dbReference>
<dbReference type="Gene3D" id="3.80.10.10">
    <property type="entry name" value="Ribonuclease Inhibitor"/>
    <property type="match status" value="1"/>
</dbReference>
<dbReference type="InterPro" id="IPR001810">
    <property type="entry name" value="F-box_dom"/>
</dbReference>
<evidence type="ECO:0000313" key="4">
    <source>
        <dbReference type="Proteomes" id="UP000008810"/>
    </source>
</evidence>
<dbReference type="Gramene" id="PNT61148">
    <property type="protein sequence ID" value="PNT61148"/>
    <property type="gene ID" value="BRADI_5g10885v3"/>
</dbReference>
<dbReference type="PANTHER" id="PTHR34223:SF98">
    <property type="entry name" value="OS04G0440901 PROTEIN"/>
    <property type="match status" value="1"/>
</dbReference>
<keyword evidence="4" id="KW-1185">Reference proteome</keyword>
<dbReference type="SUPFAM" id="SSF52047">
    <property type="entry name" value="RNI-like"/>
    <property type="match status" value="1"/>
</dbReference>
<dbReference type="PANTHER" id="PTHR34223">
    <property type="entry name" value="OS11G0201299 PROTEIN"/>
    <property type="match status" value="1"/>
</dbReference>
<dbReference type="EMBL" id="CM000884">
    <property type="protein sequence ID" value="PNT61148.1"/>
    <property type="molecule type" value="Genomic_DNA"/>
</dbReference>
<evidence type="ECO:0000313" key="2">
    <source>
        <dbReference type="EMBL" id="PNT61148.1"/>
    </source>
</evidence>
<dbReference type="Pfam" id="PF00646">
    <property type="entry name" value="F-box"/>
    <property type="match status" value="1"/>
</dbReference>
<dbReference type="FunCoup" id="A0A2K2CGJ1">
    <property type="interactions" value="29"/>
</dbReference>
<dbReference type="AlphaFoldDB" id="A0A2K2CGJ1"/>
<dbReference type="InterPro" id="IPR036047">
    <property type="entry name" value="F-box-like_dom_sf"/>
</dbReference>